<dbReference type="EMBL" id="CACRXK020002158">
    <property type="protein sequence ID" value="CAB3992959.1"/>
    <property type="molecule type" value="Genomic_DNA"/>
</dbReference>
<dbReference type="Gene3D" id="3.60.10.10">
    <property type="entry name" value="Endonuclease/exonuclease/phosphatase"/>
    <property type="match status" value="1"/>
</dbReference>
<proteinExistence type="predicted"/>
<dbReference type="Gene3D" id="3.30.70.270">
    <property type="match status" value="1"/>
</dbReference>
<dbReference type="SUPFAM" id="SSF56219">
    <property type="entry name" value="DNase I-like"/>
    <property type="match status" value="1"/>
</dbReference>
<gene>
    <name evidence="1" type="ORF">PACLA_8A027914</name>
</gene>
<dbReference type="Pfam" id="PF00078">
    <property type="entry name" value="RVT_1"/>
    <property type="match status" value="1"/>
</dbReference>
<dbReference type="AlphaFoldDB" id="A0A6S7GSG1"/>
<dbReference type="InterPro" id="IPR043502">
    <property type="entry name" value="DNA/RNA_pol_sf"/>
</dbReference>
<dbReference type="Proteomes" id="UP001152795">
    <property type="component" value="Unassembled WGS sequence"/>
</dbReference>
<sequence>MSCPNWQKQWLFDGSLKDPKTTKWRRSCPDAVPDHVGHADNNKLYVDDRVCDSNKDAIHGHLCRDFPSEICLDSNTSPLKRQKLSFSAWNINGLKHNTIGNKLTNGDFIQNIKDHDLIFLTETWSKETSSIPGFKAVSTITATPRSNRSCRLSGGISVLFKKELETFLSIEKQTKNFLWCRIDHTILNQTKDLFVCGVYIPPEMSPYFVDEIFEELENDILNFSKKGNIMLLGDFNARTSNLKDFVSKEGNTFINDISETSFEPKIRESFDNSTNQHGKSLIEICKNCNMRILNGRTLGDSFGKPTSHHKNGTSVVDYIICDQELTQTIENFIVKPPTYLSDHSQIVTLEELERVSENDPNSFWKVLKNMSDELEDFSFNKPDVTASSWLNHFESLHTKHLIGPEQINILQTLKTLEMEPTNNLLDEPISEYEIINAARKLKNNKSAYSDKIRNEMLKYSTNILLQGYKKLFNLILETGSFPDQWCEGLITPIFKSADKTNPNNYRRICVTSFLSKFFCIILNDRLSNFSYQQSLIHPSQIGFQSGHRTADHIFTLKTLIDKQVEQNKGKIYACFVDFKKAFDSILHEGLFFKLLENKIDGQFYSLIKSIYSNSKCAIKQNNIRTDFFTYSKGVRQRCILSPLLFNIYINEITTLFKNNNSDPFILPNGTELSCLLYADDLIILSKSKFGLQKCLDKLHSWSKKWLMEVNLKKTQIMIFEKRKTKKAKPIFTLGNEKISVVQEYCYLGIKLNHNGNFSLAIKQLSEKALHALYSIRRRLNLHQLNPKSAIKIFDSKI</sequence>
<dbReference type="PANTHER" id="PTHR19446">
    <property type="entry name" value="REVERSE TRANSCRIPTASES"/>
    <property type="match status" value="1"/>
</dbReference>
<dbReference type="Pfam" id="PF14529">
    <property type="entry name" value="Exo_endo_phos_2"/>
    <property type="match status" value="1"/>
</dbReference>
<dbReference type="InterPro" id="IPR036691">
    <property type="entry name" value="Endo/exonu/phosph_ase_sf"/>
</dbReference>
<dbReference type="InterPro" id="IPR043128">
    <property type="entry name" value="Rev_trsase/Diguanyl_cyclase"/>
</dbReference>
<dbReference type="OrthoDB" id="410104at2759"/>
<protein>
    <submittedName>
        <fullName evidence="1">Uncharacterized protein</fullName>
    </submittedName>
</protein>
<comment type="caution">
    <text evidence="1">The sequence shown here is derived from an EMBL/GenBank/DDBJ whole genome shotgun (WGS) entry which is preliminary data.</text>
</comment>
<name>A0A6S7GSG1_PARCT</name>
<dbReference type="InterPro" id="IPR000477">
    <property type="entry name" value="RT_dom"/>
</dbReference>
<keyword evidence="2" id="KW-1185">Reference proteome</keyword>
<evidence type="ECO:0000313" key="1">
    <source>
        <dbReference type="EMBL" id="CAB3992959.1"/>
    </source>
</evidence>
<dbReference type="SUPFAM" id="SSF56672">
    <property type="entry name" value="DNA/RNA polymerases"/>
    <property type="match status" value="1"/>
</dbReference>
<dbReference type="GO" id="GO:0003824">
    <property type="term" value="F:catalytic activity"/>
    <property type="evidence" value="ECO:0007669"/>
    <property type="project" value="InterPro"/>
</dbReference>
<dbReference type="PROSITE" id="PS50878">
    <property type="entry name" value="RT_POL"/>
    <property type="match status" value="1"/>
</dbReference>
<dbReference type="CDD" id="cd01650">
    <property type="entry name" value="RT_nLTR_like"/>
    <property type="match status" value="1"/>
</dbReference>
<dbReference type="InterPro" id="IPR005135">
    <property type="entry name" value="Endo/exonuclease/phosphatase"/>
</dbReference>
<evidence type="ECO:0000313" key="2">
    <source>
        <dbReference type="Proteomes" id="UP001152795"/>
    </source>
</evidence>
<organism evidence="1 2">
    <name type="scientific">Paramuricea clavata</name>
    <name type="common">Red gorgonian</name>
    <name type="synonym">Violescent sea-whip</name>
    <dbReference type="NCBI Taxonomy" id="317549"/>
    <lineage>
        <taxon>Eukaryota</taxon>
        <taxon>Metazoa</taxon>
        <taxon>Cnidaria</taxon>
        <taxon>Anthozoa</taxon>
        <taxon>Octocorallia</taxon>
        <taxon>Malacalcyonacea</taxon>
        <taxon>Plexauridae</taxon>
        <taxon>Paramuricea</taxon>
    </lineage>
</organism>
<accession>A0A6S7GSG1</accession>
<reference evidence="1" key="1">
    <citation type="submission" date="2020-04" db="EMBL/GenBank/DDBJ databases">
        <authorList>
            <person name="Alioto T."/>
            <person name="Alioto T."/>
            <person name="Gomez Garrido J."/>
        </authorList>
    </citation>
    <scope>NUCLEOTIDE SEQUENCE</scope>
    <source>
        <strain evidence="1">A484AB</strain>
    </source>
</reference>